<protein>
    <recommendedName>
        <fullName evidence="4">HECT domain-containing protein</fullName>
    </recommendedName>
</protein>
<dbReference type="PANTHER" id="PTHR11254:SF67">
    <property type="entry name" value="E3 UBIQUITIN-PROTEIN LIGASE HUWE1"/>
    <property type="match status" value="1"/>
</dbReference>
<evidence type="ECO:0000256" key="1">
    <source>
        <dbReference type="ARBA" id="ARBA00022679"/>
    </source>
</evidence>
<evidence type="ECO:0000256" key="3">
    <source>
        <dbReference type="SAM" id="Phobius"/>
    </source>
</evidence>
<name>A0A8S1T2K1_9CILI</name>
<dbReference type="SMART" id="SM00119">
    <property type="entry name" value="HECTc"/>
    <property type="match status" value="1"/>
</dbReference>
<accession>A0A8S1T2K1</accession>
<evidence type="ECO:0000259" key="4">
    <source>
        <dbReference type="PROSITE" id="PS50237"/>
    </source>
</evidence>
<dbReference type="PROSITE" id="PS50237">
    <property type="entry name" value="HECT"/>
    <property type="match status" value="1"/>
</dbReference>
<dbReference type="GO" id="GO:0006511">
    <property type="term" value="P:ubiquitin-dependent protein catabolic process"/>
    <property type="evidence" value="ECO:0007669"/>
    <property type="project" value="TreeGrafter"/>
</dbReference>
<organism evidence="5 6">
    <name type="scientific">Paramecium pentaurelia</name>
    <dbReference type="NCBI Taxonomy" id="43138"/>
    <lineage>
        <taxon>Eukaryota</taxon>
        <taxon>Sar</taxon>
        <taxon>Alveolata</taxon>
        <taxon>Ciliophora</taxon>
        <taxon>Intramacronucleata</taxon>
        <taxon>Oligohymenophorea</taxon>
        <taxon>Peniculida</taxon>
        <taxon>Parameciidae</taxon>
        <taxon>Paramecium</taxon>
    </lineage>
</organism>
<keyword evidence="3" id="KW-0812">Transmembrane</keyword>
<dbReference type="PANTHER" id="PTHR11254">
    <property type="entry name" value="HECT DOMAIN UBIQUITIN-PROTEIN LIGASE"/>
    <property type="match status" value="1"/>
</dbReference>
<dbReference type="InterPro" id="IPR000569">
    <property type="entry name" value="HECT_dom"/>
</dbReference>
<sequence length="1489" mass="177091">MELKEFANLKYYLRLNFLYLPYSNLNIFERFKFSKSELFQILCLIVKEEFQIQLKFQGIEQEIVIPTQNRLNALVQMLMEINKSVYFAEEENQIVQQLLKLLIPLLYLNDELAIQAVNQILLIIQKIQINNERILDSTFILIIKLLDSQFFASSTSNNCIEILIKIFQVNRSFVHKFIYQMKGLEKLLKLEGSNQDQYRCLSKLVISIIYDKTLIRASIEAKIKKSIFDQENNKEIEKSNIELSKQQYYNQNTYPVCIQPVQYNVKINDQLKLSENHPTLQALKNGFFKKDVKYVMNSLFEDSQDGYLILKKGIQLDELNSIYKNNDSIQQFNFVHTQKTQTILSLLVQQLITSYFETKKQYQYDQKIIFSVLQLLILRFPLLISQIVRINCSKFLQKYKNEIGFISQDLPDKISFLSLITKYIIPPNDFIFDLCLDNIVLFKTSNNVIVPFANEIRKIIIKELHYEISQSIKNFDKKIYQYSNILLCLLQINSVAKICFQNIKEPDNSFNFIKIYKEGIKNFDILQINIFKTQLIQIIKTLRILYNLASYLILEMTMPFVLQQQDSQTQVQSISMSNLERNYQLIFINKNQNIWIKDSQIDEEVQIDQQQQILENNNIQQIYDKIDQQQLIWINNYEEGEQNEEDEQNQEYEEDEEYEEYEVYEEYEEDENLHQSETLDTDFLDCIFRPYFIQNFDQHIQYKVQLDKFIKIQDDIKNQNQVDQVQKFKKKIQQLLGIIDQQLIKQLQRLILLNYPNPNLILSEVKAFFAYFAVYQNYEIINPLIQQLKEVNQQEMSINYLQSNFIIEDYQLKKDKKYVSQFVSKIILELIYKFCEKKKCQLSQTNVNELIKFLQLFSENDHLIQLLLLVLNLATFDQVQKIQSISFEQIKLLLTLLISGKFKDKKNLKGVISKLYYNYDNQKKIKAYIYNFLEKQQQYFENCFQKQEVEIKNLFKGYQLLEIFKLIKFIYNQNSNFNIAKDIQEQQLTKLCENLQFFILDMQPQNKQLYLETIMPYLKCVLKIHQILYPKQEQIQSNIQISQISNQSSSSENNIEKIFKNLCDKGKNFINYMLQRELQNYNNKRIKKFVKDFITYYPKIIDISIKQLYLQNIIKELNGFNRNTHQFQKTILIIDRQNIFLDSYEKISQLTDFDLKNEFQIEFLNEPGIDAGGLLKEWFSKLSQEILNPRNQLFTKTINSRKYKIYRLSSNDPDHLQKFEFVGKIYAKAILQGQLIQGKIVKSFFKHILGRNLTINDFKSIDKTKYLTLTKILNEKFSCDLEWEYQVHNCVECEDEDYCINTEILELIPGGRNISVTEENKKQYIRELCYSILAKNIEDQIKAFQKGFFSLIPQKYIKIFDQNQIEQLLCGKTEIEIEDLIKNLKFKDYDVNNQVIQWLFNVLKSFSNDMLSKFLWFVAGSGLVPIGGFINLPKPIIIKKFTTNNDDQSLPISHTCTLTMELPEYSSEQILKDKLELAILEGHQTYQME</sequence>
<keyword evidence="3" id="KW-1133">Transmembrane helix</keyword>
<feature type="active site" description="Glycyl thioester intermediate" evidence="2">
    <location>
        <position position="1456"/>
    </location>
</feature>
<dbReference type="GO" id="GO:0000209">
    <property type="term" value="P:protein polyubiquitination"/>
    <property type="evidence" value="ECO:0007669"/>
    <property type="project" value="TreeGrafter"/>
</dbReference>
<dbReference type="GO" id="GO:0005737">
    <property type="term" value="C:cytoplasm"/>
    <property type="evidence" value="ECO:0007669"/>
    <property type="project" value="TreeGrafter"/>
</dbReference>
<gene>
    <name evidence="5" type="ORF">PPENT_87.1.T0140361</name>
</gene>
<reference evidence="5" key="1">
    <citation type="submission" date="2021-01" db="EMBL/GenBank/DDBJ databases">
        <authorList>
            <consortium name="Genoscope - CEA"/>
            <person name="William W."/>
        </authorList>
    </citation>
    <scope>NUCLEOTIDE SEQUENCE</scope>
</reference>
<dbReference type="OrthoDB" id="409931at2759"/>
<dbReference type="InterPro" id="IPR050409">
    <property type="entry name" value="E3_ubiq-protein_ligase"/>
</dbReference>
<keyword evidence="2" id="KW-0833">Ubl conjugation pathway</keyword>
<comment type="caution">
    <text evidence="5">The sequence shown here is derived from an EMBL/GenBank/DDBJ whole genome shotgun (WGS) entry which is preliminary data.</text>
</comment>
<keyword evidence="1" id="KW-0808">Transferase</keyword>
<dbReference type="Pfam" id="PF00632">
    <property type="entry name" value="HECT"/>
    <property type="match status" value="1"/>
</dbReference>
<evidence type="ECO:0000313" key="6">
    <source>
        <dbReference type="Proteomes" id="UP000689195"/>
    </source>
</evidence>
<keyword evidence="3" id="KW-0472">Membrane</keyword>
<evidence type="ECO:0000313" key="5">
    <source>
        <dbReference type="EMBL" id="CAD8145667.1"/>
    </source>
</evidence>
<dbReference type="GO" id="GO:0061630">
    <property type="term" value="F:ubiquitin protein ligase activity"/>
    <property type="evidence" value="ECO:0007669"/>
    <property type="project" value="TreeGrafter"/>
</dbReference>
<feature type="transmembrane region" description="Helical" evidence="3">
    <location>
        <begin position="1414"/>
        <end position="1432"/>
    </location>
</feature>
<dbReference type="Proteomes" id="UP000689195">
    <property type="component" value="Unassembled WGS sequence"/>
</dbReference>
<proteinExistence type="predicted"/>
<evidence type="ECO:0000256" key="2">
    <source>
        <dbReference type="PROSITE-ProRule" id="PRU00104"/>
    </source>
</evidence>
<dbReference type="EMBL" id="CAJJDO010000014">
    <property type="protein sequence ID" value="CAD8145667.1"/>
    <property type="molecule type" value="Genomic_DNA"/>
</dbReference>
<keyword evidence="6" id="KW-1185">Reference proteome</keyword>
<feature type="domain" description="HECT" evidence="4">
    <location>
        <begin position="1151"/>
        <end position="1489"/>
    </location>
</feature>